<dbReference type="RefSeq" id="WP_038448037.1">
    <property type="nucleotide sequence ID" value="NZ_CP008896.1"/>
</dbReference>
<feature type="transmembrane region" description="Helical" evidence="1">
    <location>
        <begin position="29"/>
        <end position="49"/>
    </location>
</feature>
<name>A0A379IIY3_PSEFL</name>
<accession>A0A379IIY3</accession>
<keyword evidence="1" id="KW-0472">Membrane</keyword>
<evidence type="ECO:0000313" key="3">
    <source>
        <dbReference type="Proteomes" id="UP000255125"/>
    </source>
</evidence>
<keyword evidence="1" id="KW-0812">Transmembrane</keyword>
<dbReference type="Proteomes" id="UP000255125">
    <property type="component" value="Unassembled WGS sequence"/>
</dbReference>
<dbReference type="EMBL" id="UGUS01000002">
    <property type="protein sequence ID" value="SUD32831.1"/>
    <property type="molecule type" value="Genomic_DNA"/>
</dbReference>
<dbReference type="InterPro" id="IPR049711">
    <property type="entry name" value="PA3371-like"/>
</dbReference>
<reference evidence="2 3" key="1">
    <citation type="submission" date="2018-06" db="EMBL/GenBank/DDBJ databases">
        <authorList>
            <consortium name="Pathogen Informatics"/>
            <person name="Doyle S."/>
        </authorList>
    </citation>
    <scope>NUCLEOTIDE SEQUENCE [LARGE SCALE GENOMIC DNA]</scope>
    <source>
        <strain evidence="2 3">NCTC10392</strain>
    </source>
</reference>
<keyword evidence="1" id="KW-1133">Transmembrane helix</keyword>
<proteinExistence type="predicted"/>
<organism evidence="2 3">
    <name type="scientific">Pseudomonas fluorescens</name>
    <dbReference type="NCBI Taxonomy" id="294"/>
    <lineage>
        <taxon>Bacteria</taxon>
        <taxon>Pseudomonadati</taxon>
        <taxon>Pseudomonadota</taxon>
        <taxon>Gammaproteobacteria</taxon>
        <taxon>Pseudomonadales</taxon>
        <taxon>Pseudomonadaceae</taxon>
        <taxon>Pseudomonas</taxon>
    </lineage>
</organism>
<evidence type="ECO:0000313" key="2">
    <source>
        <dbReference type="EMBL" id="SUD32831.1"/>
    </source>
</evidence>
<dbReference type="OrthoDB" id="7031296at2"/>
<evidence type="ECO:0000256" key="1">
    <source>
        <dbReference type="SAM" id="Phobius"/>
    </source>
</evidence>
<dbReference type="KEGG" id="pfn:HZ99_09825"/>
<protein>
    <submittedName>
        <fullName evidence="2">Uncharacterized protein</fullName>
    </submittedName>
</protein>
<gene>
    <name evidence="2" type="ORF">NCTC10392_04211</name>
</gene>
<dbReference type="NCBIfam" id="NF041882">
    <property type="entry name" value="PA3371_fam"/>
    <property type="match status" value="1"/>
</dbReference>
<dbReference type="AlphaFoldDB" id="A0A379IIY3"/>
<sequence>MTKTTWLFFILTLATGILGFIATSTAWQTFYLGACAVFASAWVVCAIVGRRFKFDPVLR</sequence>